<dbReference type="AlphaFoldDB" id="F5XQK1"/>
<evidence type="ECO:0000313" key="1">
    <source>
        <dbReference type="EMBL" id="BAK34501.1"/>
    </source>
</evidence>
<reference evidence="1 2" key="1">
    <citation type="submission" date="2011-05" db="EMBL/GenBank/DDBJ databases">
        <title>Whole genome sequence of Microlunatus phosphovorus NM-1.</title>
        <authorList>
            <person name="Hosoyama A."/>
            <person name="Sasaki K."/>
            <person name="Harada T."/>
            <person name="Igarashi R."/>
            <person name="Kawakoshi A."/>
            <person name="Sasagawa M."/>
            <person name="Fukada J."/>
            <person name="Nakamura S."/>
            <person name="Katano Y."/>
            <person name="Hanada S."/>
            <person name="Kamagata Y."/>
            <person name="Nakamura N."/>
            <person name="Yamazaki S."/>
            <person name="Fujita N."/>
        </authorList>
    </citation>
    <scope>NUCLEOTIDE SEQUENCE [LARGE SCALE GENOMIC DNA]</scope>
    <source>
        <strain evidence="2">ATCC 700054 / DSM 10555 / JCM 9379 / NBRC 101784 / NCIMB 13414 / VKM Ac-1990 / NM-1</strain>
    </source>
</reference>
<gene>
    <name evidence="1" type="ordered locus">MLP_14870</name>
</gene>
<accession>F5XQK1</accession>
<name>F5XQK1_MICPN</name>
<organism evidence="1 2">
    <name type="scientific">Microlunatus phosphovorus (strain ATCC 700054 / DSM 10555 / JCM 9379 / NBRC 101784 / NCIMB 13414 / VKM Ac-1990 / NM-1)</name>
    <dbReference type="NCBI Taxonomy" id="1032480"/>
    <lineage>
        <taxon>Bacteria</taxon>
        <taxon>Bacillati</taxon>
        <taxon>Actinomycetota</taxon>
        <taxon>Actinomycetes</taxon>
        <taxon>Propionibacteriales</taxon>
        <taxon>Propionibacteriaceae</taxon>
        <taxon>Microlunatus</taxon>
    </lineage>
</organism>
<evidence type="ECO:0000313" key="2">
    <source>
        <dbReference type="Proteomes" id="UP000007947"/>
    </source>
</evidence>
<proteinExistence type="predicted"/>
<sequence>MWGLREVTDSLDDYVDTAEVLGHRVGDESRTRDLFRDEHRHDVLEPVAPTIDELVEVVIVDGEDQVEIRGSIGSSPSRLLNTFVKFITLL</sequence>
<keyword evidence="2" id="KW-1185">Reference proteome</keyword>
<dbReference type="Proteomes" id="UP000007947">
    <property type="component" value="Chromosome"/>
</dbReference>
<dbReference type="KEGG" id="mph:MLP_14870"/>
<dbReference type="EMBL" id="AP012204">
    <property type="protein sequence ID" value="BAK34501.1"/>
    <property type="molecule type" value="Genomic_DNA"/>
</dbReference>
<dbReference type="HOGENOM" id="CLU_2437526_0_0_11"/>
<protein>
    <submittedName>
        <fullName evidence="1">Uncharacterized protein</fullName>
    </submittedName>
</protein>
<dbReference type="STRING" id="1032480.MLP_14870"/>